<evidence type="ECO:0000313" key="1">
    <source>
        <dbReference type="EnsemblPlants" id="AVESA.00010b.r2.3DG0518490.1.CDS.1"/>
    </source>
</evidence>
<organism evidence="1 2">
    <name type="scientific">Avena sativa</name>
    <name type="common">Oat</name>
    <dbReference type="NCBI Taxonomy" id="4498"/>
    <lineage>
        <taxon>Eukaryota</taxon>
        <taxon>Viridiplantae</taxon>
        <taxon>Streptophyta</taxon>
        <taxon>Embryophyta</taxon>
        <taxon>Tracheophyta</taxon>
        <taxon>Spermatophyta</taxon>
        <taxon>Magnoliopsida</taxon>
        <taxon>Liliopsida</taxon>
        <taxon>Poales</taxon>
        <taxon>Poaceae</taxon>
        <taxon>BOP clade</taxon>
        <taxon>Pooideae</taxon>
        <taxon>Poodae</taxon>
        <taxon>Poeae</taxon>
        <taxon>Poeae Chloroplast Group 1 (Aveneae type)</taxon>
        <taxon>Aveninae</taxon>
        <taxon>Avena</taxon>
    </lineage>
</organism>
<protein>
    <submittedName>
        <fullName evidence="1">Uncharacterized protein</fullName>
    </submittedName>
</protein>
<proteinExistence type="predicted"/>
<dbReference type="EnsemblPlants" id="AVESA.00010b.r2.3DG0518490.1">
    <property type="protein sequence ID" value="AVESA.00010b.r2.3DG0518490.1.CDS.1"/>
    <property type="gene ID" value="AVESA.00010b.r2.3DG0518490"/>
</dbReference>
<sequence length="174" mass="19131">MEPSAPTATSSYPVAREPPPRPPPQTAQLGQGPAQPRWKSWALGAFLTVLLTGGFAWGVYRARHSPRNLAFVITTYYLLAVLYCCLAKLDVLRRDDPARRRVRLAVWAVSVALATTIAWRFADSMPYLALKIAVWVITAVAVGLAFYHFFGRGADGAGTRPEVALHEVSPEQRV</sequence>
<reference evidence="1" key="2">
    <citation type="submission" date="2025-09" db="UniProtKB">
        <authorList>
            <consortium name="EnsemblPlants"/>
        </authorList>
    </citation>
    <scope>IDENTIFICATION</scope>
</reference>
<reference evidence="1" key="1">
    <citation type="submission" date="2021-05" db="EMBL/GenBank/DDBJ databases">
        <authorList>
            <person name="Scholz U."/>
            <person name="Mascher M."/>
            <person name="Fiebig A."/>
        </authorList>
    </citation>
    <scope>NUCLEOTIDE SEQUENCE [LARGE SCALE GENOMIC DNA]</scope>
</reference>
<evidence type="ECO:0000313" key="2">
    <source>
        <dbReference type="Proteomes" id="UP001732700"/>
    </source>
</evidence>
<dbReference type="Proteomes" id="UP001732700">
    <property type="component" value="Chromosome 3D"/>
</dbReference>
<keyword evidence="2" id="KW-1185">Reference proteome</keyword>
<accession>A0ACD5VYB9</accession>
<name>A0ACD5VYB9_AVESA</name>